<dbReference type="AlphaFoldDB" id="A0A5M3PMU0"/>
<keyword evidence="5" id="KW-0234">DNA repair</keyword>
<keyword evidence="7" id="KW-1133">Transmembrane helix</keyword>
<dbReference type="SUPFAM" id="SSF50249">
    <property type="entry name" value="Nucleic acid-binding proteins"/>
    <property type="match status" value="1"/>
</dbReference>
<comment type="cofactor">
    <cofactor evidence="1">
        <name>a divalent metal cation</name>
        <dbReference type="ChEBI" id="CHEBI:60240"/>
    </cofactor>
</comment>
<dbReference type="GO" id="GO:0006310">
    <property type="term" value="P:DNA recombination"/>
    <property type="evidence" value="ECO:0007669"/>
    <property type="project" value="InterPro"/>
</dbReference>
<evidence type="ECO:0000256" key="6">
    <source>
        <dbReference type="ARBA" id="ARBA00034003"/>
    </source>
</evidence>
<keyword evidence="2 9" id="KW-0436">Ligase</keyword>
<dbReference type="InterPro" id="IPR050326">
    <property type="entry name" value="NAD_dep_DNA_ligaseB"/>
</dbReference>
<reference evidence="9 10" key="1">
    <citation type="journal article" date="2019" name="J. Gen. Appl. Microbiol.">
        <title>Aerobic degradation of cis-dichloroethene by the marine bacterium Marinobacter salsuginis strain 5N-3.</title>
        <authorList>
            <person name="Inoue Y."/>
            <person name="Fukunaga Y."/>
            <person name="Katsumata H."/>
            <person name="Ohji S."/>
            <person name="Hosoyama A."/>
            <person name="Mori K."/>
            <person name="Ando K."/>
        </authorList>
    </citation>
    <scope>NUCLEOTIDE SEQUENCE [LARGE SCALE GENOMIC DNA]</scope>
    <source>
        <strain evidence="9 10">5N-3</strain>
    </source>
</reference>
<dbReference type="Gene3D" id="3.30.470.30">
    <property type="entry name" value="DNA ligase/mRNA capping enzyme"/>
    <property type="match status" value="1"/>
</dbReference>
<dbReference type="Pfam" id="PF14743">
    <property type="entry name" value="DNA_ligase_OB_2"/>
    <property type="match status" value="1"/>
</dbReference>
<dbReference type="CDD" id="cd07896">
    <property type="entry name" value="Adenylation_kDNA_ligase_like"/>
    <property type="match status" value="1"/>
</dbReference>
<dbReference type="Gene3D" id="3.30.1490.70">
    <property type="match status" value="1"/>
</dbReference>
<keyword evidence="7" id="KW-0472">Membrane</keyword>
<dbReference type="GO" id="GO:0005524">
    <property type="term" value="F:ATP binding"/>
    <property type="evidence" value="ECO:0007669"/>
    <property type="project" value="InterPro"/>
</dbReference>
<dbReference type="PANTHER" id="PTHR47810">
    <property type="entry name" value="DNA LIGASE"/>
    <property type="match status" value="1"/>
</dbReference>
<dbReference type="SUPFAM" id="SSF56091">
    <property type="entry name" value="DNA ligase/mRNA capping enzyme, catalytic domain"/>
    <property type="match status" value="1"/>
</dbReference>
<dbReference type="InterPro" id="IPR012340">
    <property type="entry name" value="NA-bd_OB-fold"/>
</dbReference>
<evidence type="ECO:0000256" key="7">
    <source>
        <dbReference type="SAM" id="Phobius"/>
    </source>
</evidence>
<proteinExistence type="predicted"/>
<dbReference type="EMBL" id="BGZH01000001">
    <property type="protein sequence ID" value="GBO84187.1"/>
    <property type="molecule type" value="Genomic_DNA"/>
</dbReference>
<evidence type="ECO:0000256" key="4">
    <source>
        <dbReference type="ARBA" id="ARBA00022763"/>
    </source>
</evidence>
<evidence type="ECO:0000259" key="8">
    <source>
        <dbReference type="PROSITE" id="PS50160"/>
    </source>
</evidence>
<organism evidence="9 10">
    <name type="scientific">Marinobacter salsuginis</name>
    <dbReference type="NCBI Taxonomy" id="418719"/>
    <lineage>
        <taxon>Bacteria</taxon>
        <taxon>Pseudomonadati</taxon>
        <taxon>Pseudomonadota</taxon>
        <taxon>Gammaproteobacteria</taxon>
        <taxon>Pseudomonadales</taxon>
        <taxon>Marinobacteraceae</taxon>
        <taxon>Marinobacter</taxon>
    </lineage>
</organism>
<dbReference type="Proteomes" id="UP000340077">
    <property type="component" value="Unassembled WGS sequence"/>
</dbReference>
<sequence>MIGAGKESLASAEKVTECKGIAMLFRLFSAALPVLIFLLFCPIAVAKPPELTLANVYQKGMSMDGYWVSEKLDGVRAYWTGERFLSRGGHEYRAPTWFTEGFPDHPLDGELWMGRGRFAELSGAVRQEVPDDDDWQRIRFMVFDLPDKEATFDQRLTRLRVLIEEVGSPYMALVDQQRASTHEKLMQRLDEAVDGGAEGLMLRLGGSRYRSGRSNDLLKVKQYQDAEALVVRHLPGQGKFEGLMGSLLVELEDGRQFRIGSGFTDGERASPPDPGTTITFKYYGLTATGLPRFASFLRIRNDEPVR</sequence>
<protein>
    <submittedName>
        <fullName evidence="9">ATP-dependent DNA ligase</fullName>
    </submittedName>
</protein>
<dbReference type="InterPro" id="IPR029319">
    <property type="entry name" value="DNA_ligase_OB"/>
</dbReference>
<name>A0A5M3PMU0_9GAMM</name>
<feature type="transmembrane region" description="Helical" evidence="7">
    <location>
        <begin position="21"/>
        <end position="45"/>
    </location>
</feature>
<evidence type="ECO:0000256" key="3">
    <source>
        <dbReference type="ARBA" id="ARBA00022705"/>
    </source>
</evidence>
<dbReference type="GO" id="GO:0006281">
    <property type="term" value="P:DNA repair"/>
    <property type="evidence" value="ECO:0007669"/>
    <property type="project" value="UniProtKB-KW"/>
</dbReference>
<dbReference type="Gene3D" id="2.40.50.140">
    <property type="entry name" value="Nucleic acid-binding proteins"/>
    <property type="match status" value="1"/>
</dbReference>
<dbReference type="GO" id="GO:0006260">
    <property type="term" value="P:DNA replication"/>
    <property type="evidence" value="ECO:0007669"/>
    <property type="project" value="UniProtKB-KW"/>
</dbReference>
<evidence type="ECO:0000313" key="10">
    <source>
        <dbReference type="Proteomes" id="UP000340077"/>
    </source>
</evidence>
<dbReference type="GO" id="GO:0003910">
    <property type="term" value="F:DNA ligase (ATP) activity"/>
    <property type="evidence" value="ECO:0007669"/>
    <property type="project" value="UniProtKB-EC"/>
</dbReference>
<dbReference type="Pfam" id="PF01068">
    <property type="entry name" value="DNA_ligase_A_M"/>
    <property type="match status" value="1"/>
</dbReference>
<keyword evidence="4" id="KW-0227">DNA damage</keyword>
<keyword evidence="10" id="KW-1185">Reference proteome</keyword>
<comment type="catalytic activity">
    <reaction evidence="6">
        <text>ATP + (deoxyribonucleotide)n-3'-hydroxyl + 5'-phospho-(deoxyribonucleotide)m = (deoxyribonucleotide)n+m + AMP + diphosphate.</text>
        <dbReference type="EC" id="6.5.1.1"/>
    </reaction>
</comment>
<keyword evidence="7" id="KW-0812">Transmembrane</keyword>
<dbReference type="CDD" id="cd08041">
    <property type="entry name" value="OBF_kDNA_ligase_like"/>
    <property type="match status" value="1"/>
</dbReference>
<evidence type="ECO:0000256" key="1">
    <source>
        <dbReference type="ARBA" id="ARBA00001968"/>
    </source>
</evidence>
<dbReference type="PROSITE" id="PS50160">
    <property type="entry name" value="DNA_LIGASE_A3"/>
    <property type="match status" value="1"/>
</dbReference>
<comment type="caution">
    <text evidence="9">The sequence shown here is derived from an EMBL/GenBank/DDBJ whole genome shotgun (WGS) entry which is preliminary data.</text>
</comment>
<feature type="domain" description="ATP-dependent DNA ligase family profile" evidence="8">
    <location>
        <begin position="151"/>
        <end position="253"/>
    </location>
</feature>
<evidence type="ECO:0000313" key="9">
    <source>
        <dbReference type="EMBL" id="GBO84187.1"/>
    </source>
</evidence>
<keyword evidence="3" id="KW-0235">DNA replication</keyword>
<evidence type="ECO:0000256" key="2">
    <source>
        <dbReference type="ARBA" id="ARBA00022598"/>
    </source>
</evidence>
<evidence type="ECO:0000256" key="5">
    <source>
        <dbReference type="ARBA" id="ARBA00023204"/>
    </source>
</evidence>
<dbReference type="NCBIfam" id="NF006592">
    <property type="entry name" value="PRK09125.1"/>
    <property type="match status" value="1"/>
</dbReference>
<dbReference type="PANTHER" id="PTHR47810:SF1">
    <property type="entry name" value="DNA LIGASE B"/>
    <property type="match status" value="1"/>
</dbReference>
<dbReference type="InterPro" id="IPR012310">
    <property type="entry name" value="DNA_ligase_ATP-dep_cent"/>
</dbReference>
<gene>
    <name evidence="9" type="ORF">MS5N3_16380</name>
</gene>
<accession>A0A5M3PMU0</accession>